<sequence>MKHDVLPQQPREPRERRLLRGHMQTERLAPFEIVIRNISARGLCGTCKGLPPVIGEVAEIHLPDNRYVTAIVRWVDDQVFGVEFEEPINLAIMLDTLQRLRGLAERNASWEVKSKHRVNDRRPDVALLRRV</sequence>
<dbReference type="Pfam" id="PF07238">
    <property type="entry name" value="PilZ"/>
    <property type="match status" value="1"/>
</dbReference>
<dbReference type="GO" id="GO:0035438">
    <property type="term" value="F:cyclic-di-GMP binding"/>
    <property type="evidence" value="ECO:0007669"/>
    <property type="project" value="InterPro"/>
</dbReference>
<dbReference type="InterPro" id="IPR009875">
    <property type="entry name" value="PilZ_domain"/>
</dbReference>
<dbReference type="AlphaFoldDB" id="A0A512AM49"/>
<evidence type="ECO:0000259" key="2">
    <source>
        <dbReference type="Pfam" id="PF07238"/>
    </source>
</evidence>
<organism evidence="3 4">
    <name type="scientific">Novosphingobium sediminis</name>
    <dbReference type="NCBI Taxonomy" id="707214"/>
    <lineage>
        <taxon>Bacteria</taxon>
        <taxon>Pseudomonadati</taxon>
        <taxon>Pseudomonadota</taxon>
        <taxon>Alphaproteobacteria</taxon>
        <taxon>Sphingomonadales</taxon>
        <taxon>Sphingomonadaceae</taxon>
        <taxon>Novosphingobium</taxon>
    </lineage>
</organism>
<keyword evidence="4" id="KW-1185">Reference proteome</keyword>
<dbReference type="RefSeq" id="WP_170233836.1">
    <property type="nucleotide sequence ID" value="NZ_BJYR01000017.1"/>
</dbReference>
<gene>
    <name evidence="3" type="ORF">NSE01_25980</name>
</gene>
<feature type="region of interest" description="Disordered" evidence="1">
    <location>
        <begin position="1"/>
        <end position="20"/>
    </location>
</feature>
<evidence type="ECO:0000313" key="4">
    <source>
        <dbReference type="Proteomes" id="UP000321464"/>
    </source>
</evidence>
<dbReference type="EMBL" id="BJYR01000017">
    <property type="protein sequence ID" value="GEO00766.1"/>
    <property type="molecule type" value="Genomic_DNA"/>
</dbReference>
<evidence type="ECO:0000313" key="3">
    <source>
        <dbReference type="EMBL" id="GEO00766.1"/>
    </source>
</evidence>
<comment type="caution">
    <text evidence="3">The sequence shown here is derived from an EMBL/GenBank/DDBJ whole genome shotgun (WGS) entry which is preliminary data.</text>
</comment>
<proteinExistence type="predicted"/>
<accession>A0A512AM49</accession>
<name>A0A512AM49_9SPHN</name>
<reference evidence="3 4" key="1">
    <citation type="submission" date="2019-07" db="EMBL/GenBank/DDBJ databases">
        <title>Whole genome shotgun sequence of Novosphingobium sediminis NBRC 106119.</title>
        <authorList>
            <person name="Hosoyama A."/>
            <person name="Uohara A."/>
            <person name="Ohji S."/>
            <person name="Ichikawa N."/>
        </authorList>
    </citation>
    <scope>NUCLEOTIDE SEQUENCE [LARGE SCALE GENOMIC DNA]</scope>
    <source>
        <strain evidence="3 4">NBRC 106119</strain>
    </source>
</reference>
<evidence type="ECO:0000256" key="1">
    <source>
        <dbReference type="SAM" id="MobiDB-lite"/>
    </source>
</evidence>
<feature type="compositionally biased region" description="Basic and acidic residues" evidence="1">
    <location>
        <begin position="1"/>
        <end position="18"/>
    </location>
</feature>
<feature type="domain" description="PilZ" evidence="2">
    <location>
        <begin position="31"/>
        <end position="92"/>
    </location>
</feature>
<protein>
    <recommendedName>
        <fullName evidence="2">PilZ domain-containing protein</fullName>
    </recommendedName>
</protein>
<dbReference type="Proteomes" id="UP000321464">
    <property type="component" value="Unassembled WGS sequence"/>
</dbReference>